<reference evidence="1" key="1">
    <citation type="submission" date="2023-06" db="EMBL/GenBank/DDBJ databases">
        <title>Gordonia sp. nov. and Pseudochrobactrum sp. nov., two species isolated from the burying beetle Nicrophorus vespilloides.</title>
        <authorList>
            <person name="Poehlein A."/>
            <person name="Guzman J."/>
            <person name="Daniel R."/>
            <person name="Vilcinskas A."/>
        </authorList>
    </citation>
    <scope>NUCLEOTIDE SEQUENCE</scope>
    <source>
        <strain evidence="1">MP11Mi</strain>
    </source>
</reference>
<sequence>MSTDDLDRLQRWEDAGALWKVAALRPDSATISLLRCDAGEEVDRIVTTDPRVLALCRERW</sequence>
<name>A0AA97CXS8_9ACTN</name>
<accession>A0AA97CXS8</accession>
<dbReference type="RefSeq" id="WP_420039553.1">
    <property type="nucleotide sequence ID" value="NZ_CP128986.1"/>
</dbReference>
<gene>
    <name evidence="1" type="ORF">MP11Mi_28660</name>
</gene>
<dbReference type="EMBL" id="CP128986">
    <property type="protein sequence ID" value="WOC13759.1"/>
    <property type="molecule type" value="Genomic_DNA"/>
</dbReference>
<protein>
    <submittedName>
        <fullName evidence="1">Uncharacterized protein</fullName>
    </submittedName>
</protein>
<evidence type="ECO:0000313" key="1">
    <source>
        <dbReference type="EMBL" id="WOC13759.1"/>
    </source>
</evidence>
<proteinExistence type="predicted"/>
<organism evidence="1">
    <name type="scientific">Gordonia sp. MP11Mi</name>
    <dbReference type="NCBI Taxonomy" id="3022769"/>
    <lineage>
        <taxon>Bacteria</taxon>
        <taxon>Bacillati</taxon>
        <taxon>Actinomycetota</taxon>
        <taxon>Actinomycetes</taxon>
        <taxon>Mycobacteriales</taxon>
        <taxon>Gordoniaceae</taxon>
        <taxon>Gordonia</taxon>
    </lineage>
</organism>
<dbReference type="AlphaFoldDB" id="A0AA97CXS8"/>